<evidence type="ECO:0000256" key="7">
    <source>
        <dbReference type="ARBA" id="ARBA00023136"/>
    </source>
</evidence>
<feature type="transmembrane region" description="Helical" evidence="8">
    <location>
        <begin position="408"/>
        <end position="432"/>
    </location>
</feature>
<accession>A0ABQ3LR87</accession>
<evidence type="ECO:0000313" key="9">
    <source>
        <dbReference type="EMBL" id="GHH21835.1"/>
    </source>
</evidence>
<dbReference type="InterPro" id="IPR050297">
    <property type="entry name" value="LipidA_mod_glycosyltrf_83"/>
</dbReference>
<evidence type="ECO:0000256" key="4">
    <source>
        <dbReference type="ARBA" id="ARBA00022679"/>
    </source>
</evidence>
<evidence type="ECO:0008006" key="11">
    <source>
        <dbReference type="Google" id="ProtNLM"/>
    </source>
</evidence>
<dbReference type="PANTHER" id="PTHR33908">
    <property type="entry name" value="MANNOSYLTRANSFERASE YKCB-RELATED"/>
    <property type="match status" value="1"/>
</dbReference>
<protein>
    <recommendedName>
        <fullName evidence="11">Glycosyltransferase</fullName>
    </recommendedName>
</protein>
<name>A0ABQ3LR87_9SPHN</name>
<feature type="transmembrane region" description="Helical" evidence="8">
    <location>
        <begin position="39"/>
        <end position="58"/>
    </location>
</feature>
<dbReference type="PANTHER" id="PTHR33908:SF11">
    <property type="entry name" value="MEMBRANE PROTEIN"/>
    <property type="match status" value="1"/>
</dbReference>
<dbReference type="Proteomes" id="UP000652430">
    <property type="component" value="Unassembled WGS sequence"/>
</dbReference>
<keyword evidence="10" id="KW-1185">Reference proteome</keyword>
<feature type="transmembrane region" description="Helical" evidence="8">
    <location>
        <begin position="183"/>
        <end position="213"/>
    </location>
</feature>
<evidence type="ECO:0000313" key="10">
    <source>
        <dbReference type="Proteomes" id="UP000652430"/>
    </source>
</evidence>
<evidence type="ECO:0000256" key="1">
    <source>
        <dbReference type="ARBA" id="ARBA00004651"/>
    </source>
</evidence>
<keyword evidence="2" id="KW-1003">Cell membrane</keyword>
<evidence type="ECO:0000256" key="5">
    <source>
        <dbReference type="ARBA" id="ARBA00022692"/>
    </source>
</evidence>
<keyword evidence="5 8" id="KW-0812">Transmembrane</keyword>
<feature type="transmembrane region" description="Helical" evidence="8">
    <location>
        <begin position="220"/>
        <end position="237"/>
    </location>
</feature>
<reference evidence="10" key="1">
    <citation type="journal article" date="2019" name="Int. J. Syst. Evol. Microbiol.">
        <title>The Global Catalogue of Microorganisms (GCM) 10K type strain sequencing project: providing services to taxonomists for standard genome sequencing and annotation.</title>
        <authorList>
            <consortium name="The Broad Institute Genomics Platform"/>
            <consortium name="The Broad Institute Genome Sequencing Center for Infectious Disease"/>
            <person name="Wu L."/>
            <person name="Ma J."/>
        </authorList>
    </citation>
    <scope>NUCLEOTIDE SEQUENCE [LARGE SCALE GENOMIC DNA]</scope>
    <source>
        <strain evidence="10">CGMCC 1.8957</strain>
    </source>
</reference>
<comment type="caution">
    <text evidence="9">The sequence shown here is derived from an EMBL/GenBank/DDBJ whole genome shotgun (WGS) entry which is preliminary data.</text>
</comment>
<evidence type="ECO:0000256" key="6">
    <source>
        <dbReference type="ARBA" id="ARBA00022989"/>
    </source>
</evidence>
<dbReference type="RefSeq" id="WP_189676994.1">
    <property type="nucleotide sequence ID" value="NZ_BNAQ01000005.1"/>
</dbReference>
<comment type="subcellular location">
    <subcellularLocation>
        <location evidence="1">Cell membrane</location>
        <topology evidence="1">Multi-pass membrane protein</topology>
    </subcellularLocation>
</comment>
<feature type="transmembrane region" description="Helical" evidence="8">
    <location>
        <begin position="160"/>
        <end position="177"/>
    </location>
</feature>
<dbReference type="EMBL" id="BNAQ01000005">
    <property type="protein sequence ID" value="GHH21835.1"/>
    <property type="molecule type" value="Genomic_DNA"/>
</dbReference>
<proteinExistence type="predicted"/>
<keyword evidence="4" id="KW-0808">Transferase</keyword>
<keyword evidence="3" id="KW-0328">Glycosyltransferase</keyword>
<sequence length="464" mass="49314">MPRRTQIERWTRWSVQAALGLLLLYGLSSIPDLNARWGITVASIGAVAGWIALAATGFDILRERPGIGPLAALATTLVVVRSVFALLAVGRTSTGDPNAYLNLAKGLLAGHGLVIHDPFFGSAWRALFPPLYPLLLAGWGAVFGFDTAAVLTLGTLTDGATAWLLFVLGSRLGSAVAGRRAAWLYLIWPSVLFSAPLAQKESLCALLVLLLALAWIDRRAGWRGALALGVPAGLLALTQPGEAPLAAVFGLVLVGRIGLWPMLRTGLQGGVVAAVVLVPWWVRNWAVFHAFVPLTTASGASLWIGNNPDATGNWQPPPPALKGIPELAYGKRIGAIAVEWIRTHPVGFVRLTLTKFVRASGIAQFGVTRLVAMGPPVPRVLAAALWPLSMLAHLALLGGAAFKLGPRLPFTLVLLIAACGLQLLLFGVWFEFGERHREFVTPFLLLALCWSFAAPAVEKAPATP</sequence>
<feature type="transmembrane region" description="Helical" evidence="8">
    <location>
        <begin position="131"/>
        <end position="153"/>
    </location>
</feature>
<organism evidence="9 10">
    <name type="scientific">Sphingomonas glacialis</name>
    <dbReference type="NCBI Taxonomy" id="658225"/>
    <lineage>
        <taxon>Bacteria</taxon>
        <taxon>Pseudomonadati</taxon>
        <taxon>Pseudomonadota</taxon>
        <taxon>Alphaproteobacteria</taxon>
        <taxon>Sphingomonadales</taxon>
        <taxon>Sphingomonadaceae</taxon>
        <taxon>Sphingomonas</taxon>
    </lineage>
</organism>
<evidence type="ECO:0000256" key="2">
    <source>
        <dbReference type="ARBA" id="ARBA00022475"/>
    </source>
</evidence>
<feature type="transmembrane region" description="Helical" evidence="8">
    <location>
        <begin position="439"/>
        <end position="457"/>
    </location>
</feature>
<keyword evidence="7 8" id="KW-0472">Membrane</keyword>
<feature type="transmembrane region" description="Helical" evidence="8">
    <location>
        <begin position="266"/>
        <end position="282"/>
    </location>
</feature>
<feature type="transmembrane region" description="Helical" evidence="8">
    <location>
        <begin position="380"/>
        <end position="402"/>
    </location>
</feature>
<gene>
    <name evidence="9" type="ORF">GCM10008023_31030</name>
</gene>
<keyword evidence="6 8" id="KW-1133">Transmembrane helix</keyword>
<evidence type="ECO:0000256" key="3">
    <source>
        <dbReference type="ARBA" id="ARBA00022676"/>
    </source>
</evidence>
<feature type="transmembrane region" description="Helical" evidence="8">
    <location>
        <begin position="70"/>
        <end position="90"/>
    </location>
</feature>
<evidence type="ECO:0000256" key="8">
    <source>
        <dbReference type="SAM" id="Phobius"/>
    </source>
</evidence>